<evidence type="ECO:0008006" key="4">
    <source>
        <dbReference type="Google" id="ProtNLM"/>
    </source>
</evidence>
<organism evidence="2 3">
    <name type="scientific">Candidatus Faecenecus gallistercoris</name>
    <dbReference type="NCBI Taxonomy" id="2840793"/>
    <lineage>
        <taxon>Bacteria</taxon>
        <taxon>Bacillati</taxon>
        <taxon>Bacillota</taxon>
        <taxon>Bacillota incertae sedis</taxon>
        <taxon>Candidatus Faecenecus</taxon>
    </lineage>
</organism>
<reference evidence="2" key="2">
    <citation type="journal article" date="2021" name="PeerJ">
        <title>Extensive microbial diversity within the chicken gut microbiome revealed by metagenomics and culture.</title>
        <authorList>
            <person name="Gilroy R."/>
            <person name="Ravi A."/>
            <person name="Getino M."/>
            <person name="Pursley I."/>
            <person name="Horton D.L."/>
            <person name="Alikhan N.F."/>
            <person name="Baker D."/>
            <person name="Gharbi K."/>
            <person name="Hall N."/>
            <person name="Watson M."/>
            <person name="Adriaenssens E.M."/>
            <person name="Foster-Nyarko E."/>
            <person name="Jarju S."/>
            <person name="Secka A."/>
            <person name="Antonio M."/>
            <person name="Oren A."/>
            <person name="Chaudhuri R.R."/>
            <person name="La Ragione R."/>
            <person name="Hildebrand F."/>
            <person name="Pallen M.J."/>
        </authorList>
    </citation>
    <scope>NUCLEOTIDE SEQUENCE</scope>
    <source>
        <strain evidence="2">CHK165-10780</strain>
    </source>
</reference>
<evidence type="ECO:0000256" key="1">
    <source>
        <dbReference type="SAM" id="Phobius"/>
    </source>
</evidence>
<reference evidence="2" key="1">
    <citation type="submission" date="2020-10" db="EMBL/GenBank/DDBJ databases">
        <authorList>
            <person name="Gilroy R."/>
        </authorList>
    </citation>
    <scope>NUCLEOTIDE SEQUENCE</scope>
    <source>
        <strain evidence="2">CHK165-10780</strain>
    </source>
</reference>
<feature type="non-terminal residue" evidence="2">
    <location>
        <position position="1"/>
    </location>
</feature>
<sequence length="379" mass="44347">FGFNEDREFIAEAGDDEEVELDVEFDYHATLRFIKGKLRELKYFYGEHRKLINVLLIAFIAFGLWQGYTYVFVTNRVYAQNEYFKANSYRFKVNNVYFTDKDYAGNLISTTNKYIIVSLDIENVTSKSPITFDYERWSLVTDRNRYVPSTSKSDEFRDLGTTYKNDLLEYQKVYTFLLIYEIKNEDLGSNYTLYYEEVQNANSVYDRKVKIKPIDLTNYQETDTKYIGEEMTIPFYDDTQAIFNLTAYQLVDQSGYYYEGCASAKECGVYYRELLASSFAGSNKIMYIPYTSNYSTGLLFSNFITRQGKLVYKVGDTTKTTTLKSAVTRNYRGNFLYLVVPAELENATEIEFQFVVRDKLYHYVLKSEGKESETDESTT</sequence>
<dbReference type="AlphaFoldDB" id="A0A9D0Z0Y1"/>
<accession>A0A9D0Z0Y1</accession>
<protein>
    <recommendedName>
        <fullName evidence="4">DUF4352 domain-containing protein</fullName>
    </recommendedName>
</protein>
<gene>
    <name evidence="2" type="ORF">IAC85_01750</name>
</gene>
<evidence type="ECO:0000313" key="3">
    <source>
        <dbReference type="Proteomes" id="UP000886725"/>
    </source>
</evidence>
<name>A0A9D0Z0Y1_9FIRM</name>
<proteinExistence type="predicted"/>
<keyword evidence="1" id="KW-0472">Membrane</keyword>
<comment type="caution">
    <text evidence="2">The sequence shown here is derived from an EMBL/GenBank/DDBJ whole genome shotgun (WGS) entry which is preliminary data.</text>
</comment>
<keyword evidence="1" id="KW-1133">Transmembrane helix</keyword>
<dbReference type="EMBL" id="DVFU01000033">
    <property type="protein sequence ID" value="HIQ64440.1"/>
    <property type="molecule type" value="Genomic_DNA"/>
</dbReference>
<evidence type="ECO:0000313" key="2">
    <source>
        <dbReference type="EMBL" id="HIQ64440.1"/>
    </source>
</evidence>
<feature type="transmembrane region" description="Helical" evidence="1">
    <location>
        <begin position="51"/>
        <end position="73"/>
    </location>
</feature>
<keyword evidence="1" id="KW-0812">Transmembrane</keyword>
<dbReference type="Proteomes" id="UP000886725">
    <property type="component" value="Unassembled WGS sequence"/>
</dbReference>